<dbReference type="InterPro" id="IPR032092">
    <property type="entry name" value="PilW"/>
</dbReference>
<reference evidence="3" key="6">
    <citation type="submission" date="2011-05" db="EMBL/GenBank/DDBJ databases">
        <title>Complete sequence of Collimonas fungivorans Ter331.</title>
        <authorList>
            <person name="Leveau J.H."/>
        </authorList>
    </citation>
    <scope>NUCLEOTIDE SEQUENCE [LARGE SCALE GENOMIC DNA]</scope>
    <source>
        <strain evidence="3">Ter331</strain>
    </source>
</reference>
<reference evidence="2 3" key="3">
    <citation type="journal article" date="2008" name="FEMS Microbiol. Ecol.">
        <title>Identification and characterization of genes underlying chitinolysis in Collimonas fungivorans Ter331.</title>
        <authorList>
            <person name="Fritsche K."/>
            <person name="de Boer W."/>
            <person name="Gerards S."/>
            <person name="van den Berg M."/>
            <person name="van Veen J.A."/>
            <person name="Leveau J.H."/>
        </authorList>
    </citation>
    <scope>NUCLEOTIDE SEQUENCE [LARGE SCALE GENOMIC DNA]</scope>
    <source>
        <strain evidence="2 3">Ter331</strain>
    </source>
</reference>
<keyword evidence="3" id="KW-1185">Reference proteome</keyword>
<organism evidence="2 3">
    <name type="scientific">Collimonas fungivorans (strain Ter331)</name>
    <dbReference type="NCBI Taxonomy" id="1005048"/>
    <lineage>
        <taxon>Bacteria</taxon>
        <taxon>Pseudomonadati</taxon>
        <taxon>Pseudomonadota</taxon>
        <taxon>Betaproteobacteria</taxon>
        <taxon>Burkholderiales</taxon>
        <taxon>Oxalobacteraceae</taxon>
        <taxon>Collimonas</taxon>
    </lineage>
</organism>
<evidence type="ECO:0000313" key="3">
    <source>
        <dbReference type="Proteomes" id="UP000008392"/>
    </source>
</evidence>
<gene>
    <name evidence="2" type="primary">pilW</name>
    <name evidence="2" type="ordered locus">CFU_3605</name>
</gene>
<dbReference type="Proteomes" id="UP000008392">
    <property type="component" value="Chromosome"/>
</dbReference>
<name>G0ADG7_COLFT</name>
<feature type="transmembrane region" description="Helical" evidence="1">
    <location>
        <begin position="21"/>
        <end position="43"/>
    </location>
</feature>
<dbReference type="HOGENOM" id="CLU_051635_1_0_4"/>
<protein>
    <submittedName>
        <fullName evidence="2">Prepilin-type cleavage/methylation-like protein</fullName>
    </submittedName>
</protein>
<dbReference type="GO" id="GO:0043683">
    <property type="term" value="P:type IV pilus assembly"/>
    <property type="evidence" value="ECO:0007669"/>
    <property type="project" value="InterPro"/>
</dbReference>
<dbReference type="EMBL" id="CP002745">
    <property type="protein sequence ID" value="AEK63429.1"/>
    <property type="molecule type" value="Genomic_DNA"/>
</dbReference>
<dbReference type="Pfam" id="PF07963">
    <property type="entry name" value="N_methyl"/>
    <property type="match status" value="1"/>
</dbReference>
<keyword evidence="1" id="KW-0812">Transmembrane</keyword>
<reference evidence="2 3" key="2">
    <citation type="journal article" date="2006" name="J. Microbiol. Methods">
        <title>Genomic flank-sequencing of plasposon insertion sites for rapid identification of functional genes.</title>
        <authorList>
            <person name="Leveau J.H."/>
            <person name="Gerards S."/>
            <person name="Fritsche K."/>
            <person name="Zondag G."/>
            <person name="van Veen J.A."/>
        </authorList>
    </citation>
    <scope>NUCLEOTIDE SEQUENCE [LARGE SCALE GENOMIC DNA]</scope>
    <source>
        <strain evidence="2 3">Ter331</strain>
    </source>
</reference>
<evidence type="ECO:0000313" key="2">
    <source>
        <dbReference type="EMBL" id="AEK63429.1"/>
    </source>
</evidence>
<dbReference type="PROSITE" id="PS00409">
    <property type="entry name" value="PROKAR_NTER_METHYL"/>
    <property type="match status" value="1"/>
</dbReference>
<dbReference type="Pfam" id="PF16074">
    <property type="entry name" value="PilW"/>
    <property type="match status" value="1"/>
</dbReference>
<reference evidence="2 3" key="5">
    <citation type="journal article" date="2011" name="ISME J.">
        <title>Dual transcriptional profiling of a bacterial/fungal confrontation: Collimonas fungivorans versus Aspergillus niger.</title>
        <authorList>
            <person name="Mela F."/>
            <person name="Fritsche K."/>
            <person name="de Boer W."/>
            <person name="van Veen J.A."/>
            <person name="de Graaff L.H."/>
            <person name="van den Berg M."/>
            <person name="Leveau J.H."/>
        </authorList>
    </citation>
    <scope>NUCLEOTIDE SEQUENCE [LARGE SCALE GENOMIC DNA]</scope>
    <source>
        <strain evidence="2 3">Ter331</strain>
    </source>
</reference>
<dbReference type="AlphaFoldDB" id="G0ADG7"/>
<dbReference type="STRING" id="1005048.CFU_3605"/>
<dbReference type="NCBIfam" id="TIGR02532">
    <property type="entry name" value="IV_pilin_GFxxxE"/>
    <property type="match status" value="1"/>
</dbReference>
<evidence type="ECO:0000256" key="1">
    <source>
        <dbReference type="SAM" id="Phobius"/>
    </source>
</evidence>
<dbReference type="eggNOG" id="COG4966">
    <property type="taxonomic scope" value="Bacteria"/>
</dbReference>
<keyword evidence="1" id="KW-0472">Membrane</keyword>
<sequence>MMMISQMNTGNLRRSMRGFTLVELLVSVTIGLILMLFLSSLYFNSKSSSRLNDDNARIQEDGRFALNLIGRSLMQAGYGNMLTGNTTDFPPVSAPTLTGLIGCDNGFAMPIAAVPACASAAGTDSAFAVSYTSEPYDATNSPISGAGIDCSGVKAIGATATQGGLITNSFYRDAATSILYCMGNPGGTPQKILSNVDQMKVTYGVDTASKYVPTQTGVNASTAGAVAFNDNNRAGWGTVITATVCLDIHSSNNVISTSAGQTYTNCSGQSVTASDHLLHTTMTQVFTLRNNATPSLIN</sequence>
<proteinExistence type="predicted"/>
<keyword evidence="1" id="KW-1133">Transmembrane helix</keyword>
<dbReference type="KEGG" id="cfu:CFU_3605"/>
<dbReference type="InterPro" id="IPR012902">
    <property type="entry name" value="N_methyl_site"/>
</dbReference>
<reference evidence="2 3" key="1">
    <citation type="journal article" date="2004" name="Environ. Microbiol.">
        <title>Phylogeny-function analysis of (meta)genomic libraries: screening for expression of ribosomal RNA genes by large-insert library fluorescent in situ hybridization (LIL-FISH).</title>
        <authorList>
            <person name="Leveau J.H."/>
            <person name="Gerards S."/>
            <person name="de Boer W."/>
            <person name="van Veen J.A."/>
        </authorList>
    </citation>
    <scope>NUCLEOTIDE SEQUENCE [LARGE SCALE GENOMIC DNA]</scope>
    <source>
        <strain evidence="2 3">Ter331</strain>
    </source>
</reference>
<reference evidence="2 3" key="4">
    <citation type="journal article" date="2010" name="Environ. Microbiol.">
        <title>The bacterial genus Collimonas: mycophagy, weathering and other adaptive solutions to life in oligotrophic soil environments.</title>
        <authorList>
            <person name="Leveau J.H."/>
            <person name="Uroz S."/>
            <person name="de Boer W."/>
        </authorList>
    </citation>
    <scope>NUCLEOTIDE SEQUENCE [LARGE SCALE GENOMIC DNA]</scope>
    <source>
        <strain evidence="2 3">Ter331</strain>
    </source>
</reference>
<dbReference type="RefSeq" id="WP_014007581.1">
    <property type="nucleotide sequence ID" value="NC_015856.1"/>
</dbReference>
<accession>G0ADG7</accession>